<reference evidence="10" key="1">
    <citation type="journal article" date="2020" name="ISME J.">
        <title>Gammaproteobacteria mediating utilization of methyl-, sulfur- and petroleum organic compounds in deep ocean hydrothermal plumes.</title>
        <authorList>
            <person name="Zhou Z."/>
            <person name="Liu Y."/>
            <person name="Pan J."/>
            <person name="Cron B.R."/>
            <person name="Toner B.M."/>
            <person name="Anantharaman K."/>
            <person name="Breier J.A."/>
            <person name="Dick G.J."/>
            <person name="Li M."/>
        </authorList>
    </citation>
    <scope>NUCLEOTIDE SEQUENCE</scope>
    <source>
        <strain evidence="10">SZUA-1435</strain>
    </source>
</reference>
<dbReference type="GO" id="GO:0003924">
    <property type="term" value="F:GTPase activity"/>
    <property type="evidence" value="ECO:0007669"/>
    <property type="project" value="UniProtKB-UniRule"/>
</dbReference>
<dbReference type="InterPro" id="IPR013822">
    <property type="entry name" value="Signal_recog_particl_SRP54_hlx"/>
</dbReference>
<evidence type="ECO:0000256" key="8">
    <source>
        <dbReference type="HAMAP-Rule" id="MF_00920"/>
    </source>
</evidence>
<dbReference type="EMBL" id="DQTV01000111">
    <property type="protein sequence ID" value="HIP57525.1"/>
    <property type="molecule type" value="Genomic_DNA"/>
</dbReference>
<evidence type="ECO:0000256" key="1">
    <source>
        <dbReference type="ARBA" id="ARBA00022475"/>
    </source>
</evidence>
<dbReference type="Proteomes" id="UP000605805">
    <property type="component" value="Unassembled WGS sequence"/>
</dbReference>
<feature type="domain" description="SRP54-type proteins GTP-binding" evidence="9">
    <location>
        <begin position="275"/>
        <end position="288"/>
    </location>
</feature>
<dbReference type="GO" id="GO:0006614">
    <property type="term" value="P:SRP-dependent cotranslational protein targeting to membrane"/>
    <property type="evidence" value="ECO:0007669"/>
    <property type="project" value="InterPro"/>
</dbReference>
<dbReference type="AlphaFoldDB" id="A0A832YTK0"/>
<feature type="binding site" evidence="8">
    <location>
        <begin position="114"/>
        <end position="121"/>
    </location>
    <ligand>
        <name>GTP</name>
        <dbReference type="ChEBI" id="CHEBI:37565"/>
    </ligand>
</feature>
<dbReference type="SUPFAM" id="SSF47364">
    <property type="entry name" value="Domain of the SRP/SRP receptor G-proteins"/>
    <property type="match status" value="1"/>
</dbReference>
<dbReference type="FunFam" id="3.40.50.300:FF:000566">
    <property type="entry name" value="Signal recognition particle receptor subunit alpha"/>
    <property type="match status" value="1"/>
</dbReference>
<dbReference type="Pfam" id="PF02881">
    <property type="entry name" value="SRP54_N"/>
    <property type="match status" value="1"/>
</dbReference>
<dbReference type="NCBIfam" id="TIGR00064">
    <property type="entry name" value="ftsY"/>
    <property type="match status" value="1"/>
</dbReference>
<dbReference type="PANTHER" id="PTHR43134:SF1">
    <property type="entry name" value="SIGNAL RECOGNITION PARTICLE RECEPTOR SUBUNIT ALPHA"/>
    <property type="match status" value="1"/>
</dbReference>
<accession>A0A832YTK0</accession>
<dbReference type="Gene3D" id="1.20.120.140">
    <property type="entry name" value="Signal recognition particle SRP54, nucleotide-binding domain"/>
    <property type="match status" value="1"/>
</dbReference>
<comment type="catalytic activity">
    <reaction evidence="8">
        <text>GTP + H2O = GDP + phosphate + H(+)</text>
        <dbReference type="Rhea" id="RHEA:19669"/>
        <dbReference type="ChEBI" id="CHEBI:15377"/>
        <dbReference type="ChEBI" id="CHEBI:15378"/>
        <dbReference type="ChEBI" id="CHEBI:37565"/>
        <dbReference type="ChEBI" id="CHEBI:43474"/>
        <dbReference type="ChEBI" id="CHEBI:58189"/>
        <dbReference type="EC" id="3.6.5.4"/>
    </reaction>
</comment>
<dbReference type="SMART" id="SM00962">
    <property type="entry name" value="SRP54"/>
    <property type="match status" value="1"/>
</dbReference>
<evidence type="ECO:0000256" key="3">
    <source>
        <dbReference type="ARBA" id="ARBA00022741"/>
    </source>
</evidence>
<comment type="subcellular location">
    <subcellularLocation>
        <location evidence="8">Cell membrane</location>
        <topology evidence="8">Peripheral membrane protein</topology>
        <orientation evidence="8">Cytoplasmic side</orientation>
    </subcellularLocation>
    <subcellularLocation>
        <location evidence="8">Cytoplasm</location>
    </subcellularLocation>
</comment>
<evidence type="ECO:0000313" key="11">
    <source>
        <dbReference type="Proteomes" id="UP000605805"/>
    </source>
</evidence>
<dbReference type="GO" id="GO:0005525">
    <property type="term" value="F:GTP binding"/>
    <property type="evidence" value="ECO:0007669"/>
    <property type="project" value="UniProtKB-UniRule"/>
</dbReference>
<dbReference type="SUPFAM" id="SSF52540">
    <property type="entry name" value="P-loop containing nucleoside triphosphate hydrolases"/>
    <property type="match status" value="1"/>
</dbReference>
<comment type="subunit">
    <text evidence="8">Part of the signal recognition particle protein translocation system, which is composed of SRP and FtsY.</text>
</comment>
<protein>
    <recommendedName>
        <fullName evidence="8">Signal recognition particle receptor FtsY</fullName>
        <shortName evidence="8">SRP receptor</shortName>
        <ecNumber evidence="8">3.6.5.4</ecNumber>
    </recommendedName>
</protein>
<evidence type="ECO:0000256" key="4">
    <source>
        <dbReference type="ARBA" id="ARBA00022801"/>
    </source>
</evidence>
<keyword evidence="4 8" id="KW-0378">Hydrolase</keyword>
<keyword evidence="1 8" id="KW-1003">Cell membrane</keyword>
<dbReference type="EC" id="3.6.5.4" evidence="8"/>
<dbReference type="InterPro" id="IPR003593">
    <property type="entry name" value="AAA+_ATPase"/>
</dbReference>
<keyword evidence="6 8" id="KW-0472">Membrane</keyword>
<dbReference type="PANTHER" id="PTHR43134">
    <property type="entry name" value="SIGNAL RECOGNITION PARTICLE RECEPTOR SUBUNIT ALPHA"/>
    <property type="match status" value="1"/>
</dbReference>
<comment type="similarity">
    <text evidence="8">Belongs to the GTP-binding SRP family. FtsY subfamily.</text>
</comment>
<sequence>MFRKIKELFKSITTQIVDTIKYRTVSPEEVEELVNEVLLRLVEADVAYDAANIIATRLKERLLNAKIPRSEKVEDFAIGLLRSTLLEILKRGVSEINLLSMSSERKPLKIVFMGVNGVGKTTTIAKVAYMFKKHGLKPVIVAADTFRAAAQEQLREHSKKLGVPFVGGKYGADPASVAFDGIAYAYKHGLDAVLIDTAGRMHVDVDLMNELRKIVRVSKPDLKILVLDALTGNDAIEQARVFNEYVGVDAVILTKVDADAKGGAALSVIIGIDKPILYLGTGQRYEDLVPYDPELILKLLL</sequence>
<dbReference type="InterPro" id="IPR042101">
    <property type="entry name" value="SRP54_N_sf"/>
</dbReference>
<evidence type="ECO:0000256" key="6">
    <source>
        <dbReference type="ARBA" id="ARBA00023136"/>
    </source>
</evidence>
<name>A0A832YTK0_9CREN</name>
<comment type="caution">
    <text evidence="10">The sequence shown here is derived from an EMBL/GenBank/DDBJ whole genome shotgun (WGS) entry which is preliminary data.</text>
</comment>
<evidence type="ECO:0000256" key="2">
    <source>
        <dbReference type="ARBA" id="ARBA00022490"/>
    </source>
</evidence>
<dbReference type="PROSITE" id="PS00300">
    <property type="entry name" value="SRP54"/>
    <property type="match status" value="1"/>
</dbReference>
<evidence type="ECO:0000259" key="9">
    <source>
        <dbReference type="PROSITE" id="PS00300"/>
    </source>
</evidence>
<evidence type="ECO:0000256" key="5">
    <source>
        <dbReference type="ARBA" id="ARBA00023134"/>
    </source>
</evidence>
<keyword evidence="2 8" id="KW-0963">Cytoplasm</keyword>
<dbReference type="GO" id="GO:0005886">
    <property type="term" value="C:plasma membrane"/>
    <property type="evidence" value="ECO:0007669"/>
    <property type="project" value="UniProtKB-SubCell"/>
</dbReference>
<dbReference type="InterPro" id="IPR027417">
    <property type="entry name" value="P-loop_NTPase"/>
</dbReference>
<feature type="binding site" evidence="8">
    <location>
        <begin position="254"/>
        <end position="257"/>
    </location>
    <ligand>
        <name>GTP</name>
        <dbReference type="ChEBI" id="CHEBI:37565"/>
    </ligand>
</feature>
<dbReference type="Gene3D" id="3.40.50.300">
    <property type="entry name" value="P-loop containing nucleotide triphosphate hydrolases"/>
    <property type="match status" value="1"/>
</dbReference>
<dbReference type="InterPro" id="IPR000897">
    <property type="entry name" value="SRP54_GTPase_dom"/>
</dbReference>
<dbReference type="InterPro" id="IPR004390">
    <property type="entry name" value="SR_rcpt_FtsY"/>
</dbReference>
<comment type="function">
    <text evidence="8">Involved in targeting and insertion of nascent membrane proteins into the cytoplasmic membrane. Acts as a receptor for the complex formed by the signal recognition particle (SRP) and the ribosome-nascent chain (RNC).</text>
</comment>
<keyword evidence="3 8" id="KW-0547">Nucleotide-binding</keyword>
<dbReference type="GO" id="GO:0005047">
    <property type="term" value="F:signal recognition particle binding"/>
    <property type="evidence" value="ECO:0007669"/>
    <property type="project" value="TreeGrafter"/>
</dbReference>
<dbReference type="InterPro" id="IPR036225">
    <property type="entry name" value="SRP/SRP_N"/>
</dbReference>
<evidence type="ECO:0000256" key="7">
    <source>
        <dbReference type="ARBA" id="ARBA00023170"/>
    </source>
</evidence>
<keyword evidence="5 8" id="KW-0342">GTP-binding</keyword>
<feature type="binding site" evidence="8">
    <location>
        <begin position="196"/>
        <end position="200"/>
    </location>
    <ligand>
        <name>GTP</name>
        <dbReference type="ChEBI" id="CHEBI:37565"/>
    </ligand>
</feature>
<evidence type="ECO:0000313" key="10">
    <source>
        <dbReference type="EMBL" id="HIP57525.1"/>
    </source>
</evidence>
<dbReference type="Pfam" id="PF00448">
    <property type="entry name" value="SRP54"/>
    <property type="match status" value="1"/>
</dbReference>
<dbReference type="GO" id="GO:0005737">
    <property type="term" value="C:cytoplasm"/>
    <property type="evidence" value="ECO:0007669"/>
    <property type="project" value="UniProtKB-SubCell"/>
</dbReference>
<gene>
    <name evidence="8 10" type="primary">ftsY</name>
    <name evidence="10" type="ORF">EYH02_05635</name>
</gene>
<dbReference type="SMART" id="SM00963">
    <property type="entry name" value="SRP54_N"/>
    <property type="match status" value="1"/>
</dbReference>
<proteinExistence type="inferred from homology"/>
<keyword evidence="7 8" id="KW-0675">Receptor</keyword>
<dbReference type="SMART" id="SM00382">
    <property type="entry name" value="AAA"/>
    <property type="match status" value="1"/>
</dbReference>
<dbReference type="HAMAP" id="MF_00920">
    <property type="entry name" value="FtsY"/>
    <property type="match status" value="1"/>
</dbReference>
<organism evidence="10 11">
    <name type="scientific">Ignisphaera aggregans</name>
    <dbReference type="NCBI Taxonomy" id="334771"/>
    <lineage>
        <taxon>Archaea</taxon>
        <taxon>Thermoproteota</taxon>
        <taxon>Thermoprotei</taxon>
        <taxon>Desulfurococcales</taxon>
        <taxon>Desulfurococcaceae</taxon>
        <taxon>Ignisphaera</taxon>
    </lineage>
</organism>